<evidence type="ECO:0000259" key="1">
    <source>
        <dbReference type="PROSITE" id="PS50112"/>
    </source>
</evidence>
<gene>
    <name evidence="2" type="ORF">LMG9964_05510</name>
</gene>
<feature type="domain" description="PAS" evidence="1">
    <location>
        <begin position="117"/>
        <end position="181"/>
    </location>
</feature>
<protein>
    <recommendedName>
        <fullName evidence="1">PAS domain-containing protein</fullName>
    </recommendedName>
</protein>
<reference evidence="2 3" key="1">
    <citation type="submission" date="2020-04" db="EMBL/GenBank/DDBJ databases">
        <authorList>
            <person name="De Canck E."/>
        </authorList>
    </citation>
    <scope>NUCLEOTIDE SEQUENCE [LARGE SCALE GENOMIC DNA]</scope>
    <source>
        <strain evidence="2 3">LMG 9964</strain>
    </source>
</reference>
<dbReference type="Proteomes" id="UP000494102">
    <property type="component" value="Unassembled WGS sequence"/>
</dbReference>
<dbReference type="Gene3D" id="3.30.450.20">
    <property type="entry name" value="PAS domain"/>
    <property type="match status" value="1"/>
</dbReference>
<dbReference type="AlphaFoldDB" id="A0A6J5KDW9"/>
<dbReference type="SUPFAM" id="SSF55785">
    <property type="entry name" value="PYP-like sensor domain (PAS domain)"/>
    <property type="match status" value="1"/>
</dbReference>
<evidence type="ECO:0000313" key="2">
    <source>
        <dbReference type="EMBL" id="CAB4051831.1"/>
    </source>
</evidence>
<sequence>MKSKKVFDEFDRHFGTSSPVWQFSSYSDELVLSRAGGEQEPQLTILLNSEQAASIRDVTGATTVLLLHVRLFGRHVELHLVGKKISEVHWAGVAAALCDAETVARNSMEALAFAEGIVSEVNAVVVVLDKEGTIHRFNKMAEEYAGCKEADVIGKNAQSLFMTPDEGESSRRNITRFFERGQTYDVERNVQTVNGSRRFLFRNRFINGAGNGGAAECIVCSGVEIPDAVDGDAVVRTGDRRPALGEAYCLDVLKRVMDWAAMVDGARALLASVEEGSGDAGSLAHAKRLAASAVKDAYGLYEEIDARLTGGPRRGQ</sequence>
<evidence type="ECO:0000313" key="3">
    <source>
        <dbReference type="Proteomes" id="UP000494102"/>
    </source>
</evidence>
<dbReference type="Pfam" id="PF13426">
    <property type="entry name" value="PAS_9"/>
    <property type="match status" value="1"/>
</dbReference>
<dbReference type="InterPro" id="IPR035965">
    <property type="entry name" value="PAS-like_dom_sf"/>
</dbReference>
<accession>A0A6J5KDW9</accession>
<dbReference type="InterPro" id="IPR000014">
    <property type="entry name" value="PAS"/>
</dbReference>
<dbReference type="NCBIfam" id="TIGR00229">
    <property type="entry name" value="sensory_box"/>
    <property type="match status" value="1"/>
</dbReference>
<dbReference type="CDD" id="cd00130">
    <property type="entry name" value="PAS"/>
    <property type="match status" value="1"/>
</dbReference>
<dbReference type="GeneID" id="27801694"/>
<dbReference type="SMART" id="SM00091">
    <property type="entry name" value="PAS"/>
    <property type="match status" value="1"/>
</dbReference>
<dbReference type="RefSeq" id="WP_015004613.1">
    <property type="nucleotide sequence ID" value="NZ_CADILN010000010.1"/>
</dbReference>
<organism evidence="2 3">
    <name type="scientific">Paraburkholderia phenoliruptrix</name>
    <dbReference type="NCBI Taxonomy" id="252970"/>
    <lineage>
        <taxon>Bacteria</taxon>
        <taxon>Pseudomonadati</taxon>
        <taxon>Pseudomonadota</taxon>
        <taxon>Betaproteobacteria</taxon>
        <taxon>Burkholderiales</taxon>
        <taxon>Burkholderiaceae</taxon>
        <taxon>Paraburkholderia</taxon>
    </lineage>
</organism>
<proteinExistence type="predicted"/>
<dbReference type="PROSITE" id="PS50112">
    <property type="entry name" value="PAS"/>
    <property type="match status" value="1"/>
</dbReference>
<dbReference type="EMBL" id="CADILN010000010">
    <property type="protein sequence ID" value="CAB4051831.1"/>
    <property type="molecule type" value="Genomic_DNA"/>
</dbReference>
<name>A0A6J5KDW9_9BURK</name>